<comment type="caution">
    <text evidence="3">The sequence shown here is derived from an EMBL/GenBank/DDBJ whole genome shotgun (WGS) entry which is preliminary data.</text>
</comment>
<protein>
    <recommendedName>
        <fullName evidence="2">Xaa-Pro dipeptidyl-peptidase-like domain-containing protein</fullName>
    </recommendedName>
</protein>
<dbReference type="AlphaFoldDB" id="X0WWK0"/>
<evidence type="ECO:0000256" key="1">
    <source>
        <dbReference type="SAM" id="Phobius"/>
    </source>
</evidence>
<gene>
    <name evidence="3" type="ORF">S01H1_72423</name>
</gene>
<keyword evidence="1" id="KW-0472">Membrane</keyword>
<dbReference type="EMBL" id="BARS01048299">
    <property type="protein sequence ID" value="GAG35045.1"/>
    <property type="molecule type" value="Genomic_DNA"/>
</dbReference>
<name>X0WWK0_9ZZZZ</name>
<keyword evidence="1" id="KW-1133">Transmembrane helix</keyword>
<reference evidence="3" key="1">
    <citation type="journal article" date="2014" name="Front. Microbiol.">
        <title>High frequency of phylogenetically diverse reductive dehalogenase-homologous genes in deep subseafloor sedimentary metagenomes.</title>
        <authorList>
            <person name="Kawai M."/>
            <person name="Futagami T."/>
            <person name="Toyoda A."/>
            <person name="Takaki Y."/>
            <person name="Nishi S."/>
            <person name="Hori S."/>
            <person name="Arai W."/>
            <person name="Tsubouchi T."/>
            <person name="Morono Y."/>
            <person name="Uchiyama I."/>
            <person name="Ito T."/>
            <person name="Fujiyama A."/>
            <person name="Inagaki F."/>
            <person name="Takami H."/>
        </authorList>
    </citation>
    <scope>NUCLEOTIDE SEQUENCE</scope>
    <source>
        <strain evidence="3">Expedition CK06-06</strain>
    </source>
</reference>
<feature type="transmembrane region" description="Helical" evidence="1">
    <location>
        <begin position="27"/>
        <end position="47"/>
    </location>
</feature>
<dbReference type="InterPro" id="IPR000383">
    <property type="entry name" value="Xaa-Pro-like_dom"/>
</dbReference>
<accession>X0WWK0</accession>
<feature type="non-terminal residue" evidence="3">
    <location>
        <position position="220"/>
    </location>
</feature>
<dbReference type="Pfam" id="PF02129">
    <property type="entry name" value="Peptidase_S15"/>
    <property type="match status" value="1"/>
</dbReference>
<proteinExistence type="predicted"/>
<dbReference type="NCBIfam" id="TIGR00976">
    <property type="entry name" value="CocE_NonD"/>
    <property type="match status" value="1"/>
</dbReference>
<evidence type="ECO:0000313" key="3">
    <source>
        <dbReference type="EMBL" id="GAG35045.1"/>
    </source>
</evidence>
<dbReference type="InterPro" id="IPR029058">
    <property type="entry name" value="AB_hydrolase_fold"/>
</dbReference>
<evidence type="ECO:0000259" key="2">
    <source>
        <dbReference type="Pfam" id="PF02129"/>
    </source>
</evidence>
<organism evidence="3">
    <name type="scientific">marine sediment metagenome</name>
    <dbReference type="NCBI Taxonomy" id="412755"/>
    <lineage>
        <taxon>unclassified sequences</taxon>
        <taxon>metagenomes</taxon>
        <taxon>ecological metagenomes</taxon>
    </lineage>
</organism>
<keyword evidence="1" id="KW-0812">Transmembrane</keyword>
<dbReference type="InterPro" id="IPR005674">
    <property type="entry name" value="CocE/Ser_esterase"/>
</dbReference>
<feature type="domain" description="Xaa-Pro dipeptidyl-peptidase-like" evidence="2">
    <location>
        <begin position="96"/>
        <end position="219"/>
    </location>
</feature>
<sequence>MKNAVFYIVDFFAEEVGMEKWSTRRNAYLWFAGLTTAVLATGCLATAPAHRSSVGGNGADQETSWTDDSLYASSREHEQYFREHYTKHEYRIPMRDGVHLFTAVFAPKDTSREYPILLKRTPYSIAPYGEDRYPEYPWYLGPSMPFAKEGYIFVYQDVRGCFMSEGEFVNVRPHIGDKTSECDIDESSDTYDTIEWLLENIPKHNGRVGMWGISYPGFYA</sequence>
<dbReference type="GO" id="GO:0016787">
    <property type="term" value="F:hydrolase activity"/>
    <property type="evidence" value="ECO:0007669"/>
    <property type="project" value="InterPro"/>
</dbReference>
<dbReference type="SUPFAM" id="SSF53474">
    <property type="entry name" value="alpha/beta-Hydrolases"/>
    <property type="match status" value="1"/>
</dbReference>
<dbReference type="Gene3D" id="3.40.50.1820">
    <property type="entry name" value="alpha/beta hydrolase"/>
    <property type="match status" value="1"/>
</dbReference>